<sequence>MDRSLKLSSGSYADVLRLLEGHEYPSLSECRQGALCSWRSPHSLLSKTSPAPGCQRGRPSALRCPLSPPPRIERRCSHQQARVSPRV</sequence>
<reference evidence="2 3" key="1">
    <citation type="journal article" date="2023" name="Mol. Biol. Evol.">
        <title>Genomics of Secondarily Temperate Adaptation in the Only Non-Antarctic Icefish.</title>
        <authorList>
            <person name="Rivera-Colon A.G."/>
            <person name="Rayamajhi N."/>
            <person name="Minhas B.F."/>
            <person name="Madrigal G."/>
            <person name="Bilyk K.T."/>
            <person name="Yoon V."/>
            <person name="Hune M."/>
            <person name="Gregory S."/>
            <person name="Cheng C.H.C."/>
            <person name="Catchen J.M."/>
        </authorList>
    </citation>
    <scope>NUCLEOTIDE SEQUENCE [LARGE SCALE GENOMIC DNA]</scope>
    <source>
        <strain evidence="2">JC2023a</strain>
    </source>
</reference>
<keyword evidence="3" id="KW-1185">Reference proteome</keyword>
<comment type="caution">
    <text evidence="2">The sequence shown here is derived from an EMBL/GenBank/DDBJ whole genome shotgun (WGS) entry which is preliminary data.</text>
</comment>
<dbReference type="Proteomes" id="UP001335648">
    <property type="component" value="Unassembled WGS sequence"/>
</dbReference>
<evidence type="ECO:0000256" key="1">
    <source>
        <dbReference type="SAM" id="MobiDB-lite"/>
    </source>
</evidence>
<proteinExistence type="predicted"/>
<evidence type="ECO:0000313" key="2">
    <source>
        <dbReference type="EMBL" id="KAK5874796.1"/>
    </source>
</evidence>
<feature type="region of interest" description="Disordered" evidence="1">
    <location>
        <begin position="47"/>
        <end position="87"/>
    </location>
</feature>
<protein>
    <submittedName>
        <fullName evidence="2">Uncharacterized protein</fullName>
    </submittedName>
</protein>
<organism evidence="2 3">
    <name type="scientific">Champsocephalus esox</name>
    <name type="common">pike icefish</name>
    <dbReference type="NCBI Taxonomy" id="159716"/>
    <lineage>
        <taxon>Eukaryota</taxon>
        <taxon>Metazoa</taxon>
        <taxon>Chordata</taxon>
        <taxon>Craniata</taxon>
        <taxon>Vertebrata</taxon>
        <taxon>Euteleostomi</taxon>
        <taxon>Actinopterygii</taxon>
        <taxon>Neopterygii</taxon>
        <taxon>Teleostei</taxon>
        <taxon>Neoteleostei</taxon>
        <taxon>Acanthomorphata</taxon>
        <taxon>Eupercaria</taxon>
        <taxon>Perciformes</taxon>
        <taxon>Notothenioidei</taxon>
        <taxon>Channichthyidae</taxon>
        <taxon>Champsocephalus</taxon>
    </lineage>
</organism>
<name>A0AAN8ATP0_9TELE</name>
<dbReference type="EMBL" id="JAULUE010002069">
    <property type="protein sequence ID" value="KAK5874796.1"/>
    <property type="molecule type" value="Genomic_DNA"/>
</dbReference>
<accession>A0AAN8ATP0</accession>
<evidence type="ECO:0000313" key="3">
    <source>
        <dbReference type="Proteomes" id="UP001335648"/>
    </source>
</evidence>
<gene>
    <name evidence="2" type="ORF">CesoFtcFv8_027351</name>
</gene>
<feature type="compositionally biased region" description="Polar residues" evidence="1">
    <location>
        <begin position="78"/>
        <end position="87"/>
    </location>
</feature>
<dbReference type="AlphaFoldDB" id="A0AAN8ATP0"/>